<name>A0A7R9ET16_9NEOP</name>
<dbReference type="EMBL" id="OD565040">
    <property type="protein sequence ID" value="CAD7440649.1"/>
    <property type="molecule type" value="Genomic_DNA"/>
</dbReference>
<accession>A0A7R9ET16</accession>
<organism evidence="2">
    <name type="scientific">Timema bartmani</name>
    <dbReference type="NCBI Taxonomy" id="61472"/>
    <lineage>
        <taxon>Eukaryota</taxon>
        <taxon>Metazoa</taxon>
        <taxon>Ecdysozoa</taxon>
        <taxon>Arthropoda</taxon>
        <taxon>Hexapoda</taxon>
        <taxon>Insecta</taxon>
        <taxon>Pterygota</taxon>
        <taxon>Neoptera</taxon>
        <taxon>Polyneoptera</taxon>
        <taxon>Phasmatodea</taxon>
        <taxon>Timematodea</taxon>
        <taxon>Timematoidea</taxon>
        <taxon>Timematidae</taxon>
        <taxon>Timema</taxon>
    </lineage>
</organism>
<evidence type="ECO:0000313" key="2">
    <source>
        <dbReference type="EMBL" id="CAD7440649.1"/>
    </source>
</evidence>
<gene>
    <name evidence="2" type="ORF">TBIB3V08_LOCUS3145</name>
</gene>
<feature type="compositionally biased region" description="Polar residues" evidence="1">
    <location>
        <begin position="25"/>
        <end position="34"/>
    </location>
</feature>
<reference evidence="2" key="1">
    <citation type="submission" date="2020-11" db="EMBL/GenBank/DDBJ databases">
        <authorList>
            <person name="Tran Van P."/>
        </authorList>
    </citation>
    <scope>NUCLEOTIDE SEQUENCE</scope>
</reference>
<dbReference type="AlphaFoldDB" id="A0A7R9ET16"/>
<sequence length="62" mass="6965">MSTRKRGGEFPELSRKTTSARRRPLSTTQGSHSSLHLRRACVILARKLHTIPVIILLLPGFD</sequence>
<feature type="region of interest" description="Disordered" evidence="1">
    <location>
        <begin position="1"/>
        <end position="34"/>
    </location>
</feature>
<evidence type="ECO:0000256" key="1">
    <source>
        <dbReference type="SAM" id="MobiDB-lite"/>
    </source>
</evidence>
<feature type="compositionally biased region" description="Basic and acidic residues" evidence="1">
    <location>
        <begin position="1"/>
        <end position="15"/>
    </location>
</feature>
<protein>
    <submittedName>
        <fullName evidence="2">Uncharacterized protein</fullName>
    </submittedName>
</protein>
<proteinExistence type="predicted"/>